<dbReference type="Proteomes" id="UP000035682">
    <property type="component" value="Unplaced"/>
</dbReference>
<dbReference type="Pfam" id="PF07857">
    <property type="entry name" value="TMEM144"/>
    <property type="match status" value="1"/>
</dbReference>
<feature type="transmembrane region" description="Helical" evidence="6">
    <location>
        <begin position="190"/>
        <end position="211"/>
    </location>
</feature>
<comment type="similarity">
    <text evidence="2">Belongs to the TMEM144 family.</text>
</comment>
<dbReference type="EMBL" id="LN609529">
    <property type="protein sequence ID" value="CEF67196.1"/>
    <property type="molecule type" value="Genomic_DNA"/>
</dbReference>
<keyword evidence="8" id="KW-1185">Reference proteome</keyword>
<comment type="subcellular location">
    <subcellularLocation>
        <location evidence="1">Membrane</location>
        <topology evidence="1">Multi-pass membrane protein</topology>
    </subcellularLocation>
</comment>
<feature type="transmembrane region" description="Helical" evidence="6">
    <location>
        <begin position="231"/>
        <end position="251"/>
    </location>
</feature>
<reference evidence="9" key="2">
    <citation type="submission" date="2020-12" db="UniProtKB">
        <authorList>
            <consortium name="WormBaseParasite"/>
        </authorList>
    </citation>
    <scope>IDENTIFICATION</scope>
</reference>
<feature type="transmembrane region" description="Helical" evidence="6">
    <location>
        <begin position="121"/>
        <end position="138"/>
    </location>
</feature>
<feature type="transmembrane region" description="Helical" evidence="6">
    <location>
        <begin position="34"/>
        <end position="56"/>
    </location>
</feature>
<evidence type="ECO:0000256" key="6">
    <source>
        <dbReference type="SAM" id="Phobius"/>
    </source>
</evidence>
<dbReference type="GO" id="GO:0015144">
    <property type="term" value="F:carbohydrate transmembrane transporter activity"/>
    <property type="evidence" value="ECO:0007669"/>
    <property type="project" value="InterPro"/>
</dbReference>
<evidence type="ECO:0000256" key="1">
    <source>
        <dbReference type="ARBA" id="ARBA00004141"/>
    </source>
</evidence>
<evidence type="ECO:0000256" key="4">
    <source>
        <dbReference type="ARBA" id="ARBA00022989"/>
    </source>
</evidence>
<organism evidence="7">
    <name type="scientific">Strongyloides ratti</name>
    <name type="common">Parasitic roundworm</name>
    <dbReference type="NCBI Taxonomy" id="34506"/>
    <lineage>
        <taxon>Eukaryota</taxon>
        <taxon>Metazoa</taxon>
        <taxon>Ecdysozoa</taxon>
        <taxon>Nematoda</taxon>
        <taxon>Chromadorea</taxon>
        <taxon>Rhabditida</taxon>
        <taxon>Tylenchina</taxon>
        <taxon>Panagrolaimomorpha</taxon>
        <taxon>Strongyloidoidea</taxon>
        <taxon>Strongyloididae</taxon>
        <taxon>Strongyloides</taxon>
    </lineage>
</organism>
<dbReference type="InterPro" id="IPR012435">
    <property type="entry name" value="TMEM144"/>
</dbReference>
<dbReference type="OMA" id="MFFQWIV"/>
<evidence type="ECO:0000313" key="7">
    <source>
        <dbReference type="EMBL" id="CEF67196.1"/>
    </source>
</evidence>
<evidence type="ECO:0000313" key="8">
    <source>
        <dbReference type="Proteomes" id="UP000035682"/>
    </source>
</evidence>
<evidence type="ECO:0000313" key="9">
    <source>
        <dbReference type="WBParaSite" id="SRAE_2000186100.1"/>
    </source>
</evidence>
<evidence type="ECO:0000256" key="3">
    <source>
        <dbReference type="ARBA" id="ARBA00022692"/>
    </source>
</evidence>
<sequence>MSTVVGLLACAISSLFFGSMFVPIKKFNSGDGVFVQWIMGLTIMFVGVIVNFYSNFPSFQPLAMWGGVFWATGNLAAIPIINMIGVALGMLIWGTVNCVVGWACGRFGLFDTIPSIPKSPIINYFGLIFVIIGGFLFSRIKSSAIERSDSQESFGPVDEVDEETNLHNTDSTIVETEILNINNPKFKMRIGIFLSICSGMCYGFTFLPVVYIQSHPKEYPDAPKDAIAFAFSHYTGIFVTSTMFMIIYSIYKQNKPEINNEIILPSIITGILWSVAQLSWFVANDALSQAITFPIISMVPGICAALWGVFYFKEITGKENMLLLALAIGITSFGAILVGISKDF</sequence>
<evidence type="ECO:0000256" key="5">
    <source>
        <dbReference type="ARBA" id="ARBA00023136"/>
    </source>
</evidence>
<keyword evidence="3 6" id="KW-0812">Transmembrane</keyword>
<dbReference type="AlphaFoldDB" id="A0A090LBS3"/>
<evidence type="ECO:0000313" key="10">
    <source>
        <dbReference type="WormBase" id="SRAE_2000186100"/>
    </source>
</evidence>
<dbReference type="WBParaSite" id="SRAE_2000186100.1">
    <property type="protein sequence ID" value="SRAE_2000186100.1"/>
    <property type="gene ID" value="WBGene00262067"/>
</dbReference>
<dbReference type="WormBase" id="SRAE_2000186100">
    <property type="protein sequence ID" value="SRP04712"/>
    <property type="gene ID" value="WBGene00262067"/>
</dbReference>
<dbReference type="GO" id="GO:0016020">
    <property type="term" value="C:membrane"/>
    <property type="evidence" value="ECO:0007669"/>
    <property type="project" value="UniProtKB-SubCell"/>
</dbReference>
<dbReference type="OrthoDB" id="426527at2759"/>
<keyword evidence="4 6" id="KW-1133">Transmembrane helix</keyword>
<dbReference type="RefSeq" id="XP_024506396.1">
    <property type="nucleotide sequence ID" value="XM_024652861.1"/>
</dbReference>
<feature type="transmembrane region" description="Helical" evidence="6">
    <location>
        <begin position="6"/>
        <end position="22"/>
    </location>
</feature>
<feature type="transmembrane region" description="Helical" evidence="6">
    <location>
        <begin position="263"/>
        <end position="283"/>
    </location>
</feature>
<dbReference type="PANTHER" id="PTHR16119:SF17">
    <property type="entry name" value="TRANSMEMBRANE PROTEIN 144"/>
    <property type="match status" value="1"/>
</dbReference>
<accession>A0A090LBS3</accession>
<dbReference type="InterPro" id="IPR010651">
    <property type="entry name" value="Sugar_transport"/>
</dbReference>
<keyword evidence="5 6" id="KW-0472">Membrane</keyword>
<name>A0A090LBS3_STRRB</name>
<feature type="transmembrane region" description="Helical" evidence="6">
    <location>
        <begin position="322"/>
        <end position="341"/>
    </location>
</feature>
<evidence type="ECO:0000256" key="2">
    <source>
        <dbReference type="ARBA" id="ARBA00005731"/>
    </source>
</evidence>
<dbReference type="GeneID" id="36379561"/>
<feature type="transmembrane region" description="Helical" evidence="6">
    <location>
        <begin position="289"/>
        <end position="310"/>
    </location>
</feature>
<protein>
    <submittedName>
        <fullName evidence="7 9">Transmembrane protein 144</fullName>
    </submittedName>
</protein>
<dbReference type="CTD" id="36379561"/>
<reference evidence="7 8" key="1">
    <citation type="submission" date="2014-09" db="EMBL/GenBank/DDBJ databases">
        <authorList>
            <person name="Martin A.A."/>
        </authorList>
    </citation>
    <scope>NUCLEOTIDE SEQUENCE</scope>
    <source>
        <strain evidence="8">ED321</strain>
        <strain evidence="7">ED321 Heterogonic</strain>
    </source>
</reference>
<proteinExistence type="inferred from homology"/>
<gene>
    <name evidence="7 9 10" type="ORF">SRAE_2000186100</name>
</gene>
<dbReference type="PANTHER" id="PTHR16119">
    <property type="entry name" value="TRANSMEMBRANE PROTEIN 144"/>
    <property type="match status" value="1"/>
</dbReference>